<dbReference type="AlphaFoldDB" id="F6G109"/>
<dbReference type="EMBL" id="CP002819">
    <property type="protein sequence ID" value="AEG69139.1"/>
    <property type="molecule type" value="Genomic_DNA"/>
</dbReference>
<feature type="region of interest" description="Disordered" evidence="1">
    <location>
        <begin position="23"/>
        <end position="48"/>
    </location>
</feature>
<evidence type="ECO:0000256" key="1">
    <source>
        <dbReference type="SAM" id="MobiDB-lite"/>
    </source>
</evidence>
<gene>
    <name evidence="2" type="ordered locus">RSPO_c01839</name>
</gene>
<evidence type="ECO:0000313" key="2">
    <source>
        <dbReference type="EMBL" id="AEG69139.1"/>
    </source>
</evidence>
<organism evidence="2 3">
    <name type="scientific">Ralstonia solanacearum (strain Po82)</name>
    <dbReference type="NCBI Taxonomy" id="1031711"/>
    <lineage>
        <taxon>Bacteria</taxon>
        <taxon>Pseudomonadati</taxon>
        <taxon>Pseudomonadota</taxon>
        <taxon>Betaproteobacteria</taxon>
        <taxon>Burkholderiales</taxon>
        <taxon>Burkholderiaceae</taxon>
        <taxon>Ralstonia</taxon>
        <taxon>Ralstonia solanacearum species complex</taxon>
    </lineage>
</organism>
<evidence type="ECO:0000313" key="3">
    <source>
        <dbReference type="Proteomes" id="UP000007953"/>
    </source>
</evidence>
<sequence>MIAGMVLSLSSSHRLTAFLEPSRIHAMKAPGQRQSRGKRQSGREAGPIDVRLGSAAIRSVRPHLPARGQVRKLAVGPTRCMGQVLRRDRSSFDIGEAPSMLLALAGTGRRAAVMANASRCAAPIKKNHGLRTTQAMPRIPKCSDRDNDKPRPSPTAIDRIVSGAFSGRRIRLRNA</sequence>
<proteinExistence type="predicted"/>
<reference evidence="2 3" key="1">
    <citation type="journal article" date="2011" name="J. Bacteriol.">
        <title>Complete genome sequence of the plant pathogen Ralstonia solanacearum strain Po82.</title>
        <authorList>
            <person name="Xu J."/>
            <person name="Zheng H.J."/>
            <person name="Liu L."/>
            <person name="Pan Z.C."/>
            <person name="Prior P."/>
            <person name="Tang B."/>
            <person name="Xu J.S."/>
            <person name="Zhang H."/>
            <person name="Tian Q."/>
            <person name="Zhang L.Q."/>
            <person name="Feng J."/>
        </authorList>
    </citation>
    <scope>NUCLEOTIDE SEQUENCE [LARGE SCALE GENOMIC DNA]</scope>
    <source>
        <strain evidence="2 3">Po82</strain>
    </source>
</reference>
<protein>
    <submittedName>
        <fullName evidence="2">Fad dependent oxidoreductase protein</fullName>
    </submittedName>
</protein>
<dbReference type="Proteomes" id="UP000007953">
    <property type="component" value="Chromosome"/>
</dbReference>
<feature type="region of interest" description="Disordered" evidence="1">
    <location>
        <begin position="130"/>
        <end position="157"/>
    </location>
</feature>
<dbReference type="KEGG" id="rsn:RSPO_c01839"/>
<accession>F6G109</accession>
<name>F6G109_RALS8</name>
<feature type="compositionally biased region" description="Basic and acidic residues" evidence="1">
    <location>
        <begin position="141"/>
        <end position="151"/>
    </location>
</feature>
<dbReference type="HOGENOM" id="CLU_1531310_0_0_4"/>